<evidence type="ECO:0000256" key="1">
    <source>
        <dbReference type="ARBA" id="ARBA00007447"/>
    </source>
</evidence>
<dbReference type="PANTHER" id="PTHR47966:SF51">
    <property type="entry name" value="BETA-SITE APP-CLEAVING ENZYME, ISOFORM A-RELATED"/>
    <property type="match status" value="1"/>
</dbReference>
<dbReference type="InterPro" id="IPR001461">
    <property type="entry name" value="Aspartic_peptidase_A1"/>
</dbReference>
<dbReference type="Proteomes" id="UP000740926">
    <property type="component" value="Unassembled WGS sequence"/>
</dbReference>
<dbReference type="CDD" id="cd05471">
    <property type="entry name" value="pepsin_like"/>
    <property type="match status" value="1"/>
</dbReference>
<feature type="signal peptide" evidence="3">
    <location>
        <begin position="1"/>
        <end position="20"/>
    </location>
</feature>
<sequence>MRLTAILFTSITLLSTNTFAAKLDKRCSLRREPITMKNGLAYGKIKVGTPSQSFSVLFDTSQSLTWVPSTDCHTPICRQHSNKLYSPSSSSTSLNLHKKESIKYDEGVCVDVRLYEDAVSVAGLSVPNQLFGAAYSVKGLGGKEYLGYLGLGGYSENGDVQFSSNKTSSSLKKRQSSGSGAYASNAFQMGYGQSSQQFGMVSSSQNGFYQKRNNEDEHNAEFIIGGIDHNVYKGSIAYLKLPTCDYGDSPYWKTELNCVKLGSKIDIKLASKTLASFNTGSSYILAPPQQADLLHAAIDGHYDEDEEVYKVKCCENFDDFPTLKFDFNGYRVSLPPKAYLKKDGDKECTSLINRGEDAKNWSLGGYFSRWFYQVFDASNLQIGLAIPKDGCDVKIEKIHK</sequence>
<keyword evidence="3" id="KW-0732">Signal</keyword>
<accession>A0A9P6Z1G5</accession>
<dbReference type="InterPro" id="IPR021109">
    <property type="entry name" value="Peptidase_aspartic_dom_sf"/>
</dbReference>
<comment type="similarity">
    <text evidence="1">Belongs to the peptidase A1 family.</text>
</comment>
<feature type="domain" description="Peptidase A1" evidence="4">
    <location>
        <begin position="41"/>
        <end position="385"/>
    </location>
</feature>
<keyword evidence="2" id="KW-1015">Disulfide bond</keyword>
<reference evidence="5 6" key="1">
    <citation type="journal article" date="2020" name="Microb. Genom.">
        <title>Genetic diversity of clinical and environmental Mucorales isolates obtained from an investigation of mucormycosis cases among solid organ transplant recipients.</title>
        <authorList>
            <person name="Nguyen M.H."/>
            <person name="Kaul D."/>
            <person name="Muto C."/>
            <person name="Cheng S.J."/>
            <person name="Richter R.A."/>
            <person name="Bruno V.M."/>
            <person name="Liu G."/>
            <person name="Beyhan S."/>
            <person name="Sundermann A.J."/>
            <person name="Mounaud S."/>
            <person name="Pasculle A.W."/>
            <person name="Nierman W.C."/>
            <person name="Driscoll E."/>
            <person name="Cumbie R."/>
            <person name="Clancy C.J."/>
            <person name="Dupont C.L."/>
        </authorList>
    </citation>
    <scope>NUCLEOTIDE SEQUENCE [LARGE SCALE GENOMIC DNA]</scope>
    <source>
        <strain evidence="5 6">GL24</strain>
    </source>
</reference>
<protein>
    <recommendedName>
        <fullName evidence="4">Peptidase A1 domain-containing protein</fullName>
    </recommendedName>
</protein>
<evidence type="ECO:0000313" key="6">
    <source>
        <dbReference type="Proteomes" id="UP000740926"/>
    </source>
</evidence>
<dbReference type="InterPro" id="IPR033121">
    <property type="entry name" value="PEPTIDASE_A1"/>
</dbReference>
<dbReference type="SUPFAM" id="SSF50630">
    <property type="entry name" value="Acid proteases"/>
    <property type="match status" value="1"/>
</dbReference>
<dbReference type="PROSITE" id="PS51767">
    <property type="entry name" value="PEPTIDASE_A1"/>
    <property type="match status" value="1"/>
</dbReference>
<organism evidence="5 6">
    <name type="scientific">Rhizopus delemar</name>
    <dbReference type="NCBI Taxonomy" id="936053"/>
    <lineage>
        <taxon>Eukaryota</taxon>
        <taxon>Fungi</taxon>
        <taxon>Fungi incertae sedis</taxon>
        <taxon>Mucoromycota</taxon>
        <taxon>Mucoromycotina</taxon>
        <taxon>Mucoromycetes</taxon>
        <taxon>Mucorales</taxon>
        <taxon>Mucorineae</taxon>
        <taxon>Rhizopodaceae</taxon>
        <taxon>Rhizopus</taxon>
    </lineage>
</organism>
<evidence type="ECO:0000313" key="5">
    <source>
        <dbReference type="EMBL" id="KAG1568821.1"/>
    </source>
</evidence>
<comment type="caution">
    <text evidence="5">The sequence shown here is derived from an EMBL/GenBank/DDBJ whole genome shotgun (WGS) entry which is preliminary data.</text>
</comment>
<evidence type="ECO:0000259" key="4">
    <source>
        <dbReference type="PROSITE" id="PS51767"/>
    </source>
</evidence>
<evidence type="ECO:0000256" key="3">
    <source>
        <dbReference type="SAM" id="SignalP"/>
    </source>
</evidence>
<dbReference type="PANTHER" id="PTHR47966">
    <property type="entry name" value="BETA-SITE APP-CLEAVING ENZYME, ISOFORM A-RELATED"/>
    <property type="match status" value="1"/>
</dbReference>
<dbReference type="GO" id="GO:0004190">
    <property type="term" value="F:aspartic-type endopeptidase activity"/>
    <property type="evidence" value="ECO:0007669"/>
    <property type="project" value="InterPro"/>
</dbReference>
<dbReference type="PRINTS" id="PR00792">
    <property type="entry name" value="PEPSIN"/>
</dbReference>
<feature type="chain" id="PRO_5040143019" description="Peptidase A1 domain-containing protein" evidence="3">
    <location>
        <begin position="21"/>
        <end position="400"/>
    </location>
</feature>
<keyword evidence="6" id="KW-1185">Reference proteome</keyword>
<dbReference type="InterPro" id="IPR034164">
    <property type="entry name" value="Pepsin-like_dom"/>
</dbReference>
<evidence type="ECO:0000256" key="2">
    <source>
        <dbReference type="PIRSR" id="PIRSR601461-2"/>
    </source>
</evidence>
<dbReference type="Gene3D" id="2.40.70.10">
    <property type="entry name" value="Acid Proteases"/>
    <property type="match status" value="2"/>
</dbReference>
<feature type="disulfide bond" evidence="2">
    <location>
        <begin position="314"/>
        <end position="348"/>
    </location>
</feature>
<dbReference type="AlphaFoldDB" id="A0A9P6Z1G5"/>
<dbReference type="Pfam" id="PF00026">
    <property type="entry name" value="Asp"/>
    <property type="match status" value="1"/>
</dbReference>
<proteinExistence type="inferred from homology"/>
<dbReference type="GO" id="GO:0006508">
    <property type="term" value="P:proteolysis"/>
    <property type="evidence" value="ECO:0007669"/>
    <property type="project" value="InterPro"/>
</dbReference>
<name>A0A9P6Z1G5_9FUNG</name>
<dbReference type="EMBL" id="JAANIU010001057">
    <property type="protein sequence ID" value="KAG1568821.1"/>
    <property type="molecule type" value="Genomic_DNA"/>
</dbReference>
<gene>
    <name evidence="5" type="ORF">G6F50_006942</name>
</gene>